<proteinExistence type="predicted"/>
<dbReference type="AlphaFoldDB" id="A0A5C3PGV5"/>
<name>A0A5C3PGV5_9APHY</name>
<dbReference type="EMBL" id="ML211137">
    <property type="protein sequence ID" value="TFK87828.1"/>
    <property type="molecule type" value="Genomic_DNA"/>
</dbReference>
<reference evidence="1 2" key="1">
    <citation type="journal article" date="2019" name="Nat. Ecol. Evol.">
        <title>Megaphylogeny resolves global patterns of mushroom evolution.</title>
        <authorList>
            <person name="Varga T."/>
            <person name="Krizsan K."/>
            <person name="Foldi C."/>
            <person name="Dima B."/>
            <person name="Sanchez-Garcia M."/>
            <person name="Sanchez-Ramirez S."/>
            <person name="Szollosi G.J."/>
            <person name="Szarkandi J.G."/>
            <person name="Papp V."/>
            <person name="Albert L."/>
            <person name="Andreopoulos W."/>
            <person name="Angelini C."/>
            <person name="Antonin V."/>
            <person name="Barry K.W."/>
            <person name="Bougher N.L."/>
            <person name="Buchanan P."/>
            <person name="Buyck B."/>
            <person name="Bense V."/>
            <person name="Catcheside P."/>
            <person name="Chovatia M."/>
            <person name="Cooper J."/>
            <person name="Damon W."/>
            <person name="Desjardin D."/>
            <person name="Finy P."/>
            <person name="Geml J."/>
            <person name="Haridas S."/>
            <person name="Hughes K."/>
            <person name="Justo A."/>
            <person name="Karasinski D."/>
            <person name="Kautmanova I."/>
            <person name="Kiss B."/>
            <person name="Kocsube S."/>
            <person name="Kotiranta H."/>
            <person name="LaButti K.M."/>
            <person name="Lechner B.E."/>
            <person name="Liimatainen K."/>
            <person name="Lipzen A."/>
            <person name="Lukacs Z."/>
            <person name="Mihaltcheva S."/>
            <person name="Morgado L.N."/>
            <person name="Niskanen T."/>
            <person name="Noordeloos M.E."/>
            <person name="Ohm R.A."/>
            <person name="Ortiz-Santana B."/>
            <person name="Ovrebo C."/>
            <person name="Racz N."/>
            <person name="Riley R."/>
            <person name="Savchenko A."/>
            <person name="Shiryaev A."/>
            <person name="Soop K."/>
            <person name="Spirin V."/>
            <person name="Szebenyi C."/>
            <person name="Tomsovsky M."/>
            <person name="Tulloss R.E."/>
            <person name="Uehling J."/>
            <person name="Grigoriev I.V."/>
            <person name="Vagvolgyi C."/>
            <person name="Papp T."/>
            <person name="Martin F.M."/>
            <person name="Miettinen O."/>
            <person name="Hibbett D.S."/>
            <person name="Nagy L.G."/>
        </authorList>
    </citation>
    <scope>NUCLEOTIDE SEQUENCE [LARGE SCALE GENOMIC DNA]</scope>
    <source>
        <strain evidence="1 2">HHB13444</strain>
    </source>
</reference>
<keyword evidence="2" id="KW-1185">Reference proteome</keyword>
<organism evidence="1 2">
    <name type="scientific">Polyporus arcularius HHB13444</name>
    <dbReference type="NCBI Taxonomy" id="1314778"/>
    <lineage>
        <taxon>Eukaryota</taxon>
        <taxon>Fungi</taxon>
        <taxon>Dikarya</taxon>
        <taxon>Basidiomycota</taxon>
        <taxon>Agaricomycotina</taxon>
        <taxon>Agaricomycetes</taxon>
        <taxon>Polyporales</taxon>
        <taxon>Polyporaceae</taxon>
        <taxon>Polyporus</taxon>
    </lineage>
</organism>
<gene>
    <name evidence="1" type="ORF">K466DRAFT_599162</name>
</gene>
<sequence>MTVHLKELEEYLPDPPRSSFSPFLPGPPLPPCVTCTNVSYSPLYNRYRADLVLCGDDVITSFFGILPVRYTREHDIPLRIRIPVYMPAVETPWIIADEPINLLGPGVVVYLPLLGRVRITEVIWDNSQTCILKAAALSNGAMLFLQAPREWVEHSPYRLSLPLWSLAIDGKPETTWWRRCIEWWARAFGSLSRDGTS</sequence>
<dbReference type="InParanoid" id="A0A5C3PGV5"/>
<protein>
    <submittedName>
        <fullName evidence="1">Uncharacterized protein</fullName>
    </submittedName>
</protein>
<dbReference type="Proteomes" id="UP000308197">
    <property type="component" value="Unassembled WGS sequence"/>
</dbReference>
<evidence type="ECO:0000313" key="2">
    <source>
        <dbReference type="Proteomes" id="UP000308197"/>
    </source>
</evidence>
<evidence type="ECO:0000313" key="1">
    <source>
        <dbReference type="EMBL" id="TFK87828.1"/>
    </source>
</evidence>
<accession>A0A5C3PGV5</accession>